<gene>
    <name evidence="1" type="primary">ATG16</name>
    <name evidence="1" type="ORF">N8T08_003752</name>
</gene>
<name>A0ACC3B6I2_9EURO</name>
<comment type="caution">
    <text evidence="1">The sequence shown here is derived from an EMBL/GenBank/DDBJ whole genome shotgun (WGS) entry which is preliminary data.</text>
</comment>
<proteinExistence type="predicted"/>
<accession>A0ACC3B6I2</accession>
<sequence>MAHWREEYLAALAARDHREKANLAIYNAYTQLADRTAQTATAGNKNNAPVSGTAGSQGSQPSSPALDPRKRSSKSPENSLQEILTTTRAELSEAQRSRSELQDQLTRTTVELEKLRKKSTQNTRRIGNLENEVAHLQLRLKDRDEELRGKAKLLDDFQDELASLTLQLNMAEERSDKLKEENQHLVDRWMARMHKDAEAMNDASRFS</sequence>
<organism evidence="1 2">
    <name type="scientific">Aspergillus melleus</name>
    <dbReference type="NCBI Taxonomy" id="138277"/>
    <lineage>
        <taxon>Eukaryota</taxon>
        <taxon>Fungi</taxon>
        <taxon>Dikarya</taxon>
        <taxon>Ascomycota</taxon>
        <taxon>Pezizomycotina</taxon>
        <taxon>Eurotiomycetes</taxon>
        <taxon>Eurotiomycetidae</taxon>
        <taxon>Eurotiales</taxon>
        <taxon>Aspergillaceae</taxon>
        <taxon>Aspergillus</taxon>
        <taxon>Aspergillus subgen. Circumdati</taxon>
    </lineage>
</organism>
<dbReference type="Proteomes" id="UP001177260">
    <property type="component" value="Unassembled WGS sequence"/>
</dbReference>
<dbReference type="EMBL" id="JAOPJF010000020">
    <property type="protein sequence ID" value="KAK1146102.1"/>
    <property type="molecule type" value="Genomic_DNA"/>
</dbReference>
<evidence type="ECO:0000313" key="2">
    <source>
        <dbReference type="Proteomes" id="UP001177260"/>
    </source>
</evidence>
<reference evidence="1 2" key="1">
    <citation type="journal article" date="2023" name="ACS Omega">
        <title>Identification of the Neoaspergillic Acid Biosynthesis Gene Cluster by Establishing an In Vitro CRISPR-Ribonucleoprotein Genetic System in Aspergillus melleus.</title>
        <authorList>
            <person name="Yuan B."/>
            <person name="Grau M.F."/>
            <person name="Murata R.M."/>
            <person name="Torok T."/>
            <person name="Venkateswaran K."/>
            <person name="Stajich J.E."/>
            <person name="Wang C.C.C."/>
        </authorList>
    </citation>
    <scope>NUCLEOTIDE SEQUENCE [LARGE SCALE GENOMIC DNA]</scope>
    <source>
        <strain evidence="1 2">IMV 1140</strain>
    </source>
</reference>
<keyword evidence="2" id="KW-1185">Reference proteome</keyword>
<evidence type="ECO:0000313" key="1">
    <source>
        <dbReference type="EMBL" id="KAK1146102.1"/>
    </source>
</evidence>
<protein>
    <submittedName>
        <fullName evidence="1">Autophagy protein 16, interacts with Atg12p-Atg5p</fullName>
    </submittedName>
</protein>